<dbReference type="Gene3D" id="3.40.50.720">
    <property type="entry name" value="NAD(P)-binding Rossmann-like Domain"/>
    <property type="match status" value="1"/>
</dbReference>
<feature type="domain" description="Enoyl reductase (ER)" evidence="2">
    <location>
        <begin position="16"/>
        <end position="332"/>
    </location>
</feature>
<proteinExistence type="predicted"/>
<evidence type="ECO:0000256" key="1">
    <source>
        <dbReference type="ARBA" id="ARBA00023002"/>
    </source>
</evidence>
<dbReference type="SUPFAM" id="SSF51735">
    <property type="entry name" value="NAD(P)-binding Rossmann-fold domains"/>
    <property type="match status" value="1"/>
</dbReference>
<protein>
    <recommendedName>
        <fullName evidence="2">Enoyl reductase (ER) domain-containing protein</fullName>
    </recommendedName>
</protein>
<sequence length="339" mass="35314">MSTTSREVHLVARPAGVPSPADFAIVESVVPEPEPGQVLVRNDWMSVDPSMRGRMRDVPSYLPPFALGAPLDGAAVGTVVRSRSRKLREGDIVWHHHGWRDYAVVGAEETHRLDTTGVSGSDYLGVLGMPGLTAYLALSEFAPVHPGDVVFVSAAAGAVGVVAARVARHLGAAAVIGSAGGPDKARRLVEQFGYDRAVDYKAGPVGPALRAAAPGGIDVYLDSVGGDQLEAALDALRTGGRVAVCGSVSQANAEKPVPGPANLALITKKRLTLRGFIVLDHLERWPEWIALARGWLEDGSLVSTTTVVDGLENAVGALLGMLSGANVGKMLVRLHGAAA</sequence>
<dbReference type="EMBL" id="RKHY01000001">
    <property type="protein sequence ID" value="ROS44537.1"/>
    <property type="molecule type" value="Genomic_DNA"/>
</dbReference>
<dbReference type="GO" id="GO:0016628">
    <property type="term" value="F:oxidoreductase activity, acting on the CH-CH group of donors, NAD or NADP as acceptor"/>
    <property type="evidence" value="ECO:0007669"/>
    <property type="project" value="InterPro"/>
</dbReference>
<gene>
    <name evidence="3" type="ORF">EDD35_6982</name>
</gene>
<dbReference type="InterPro" id="IPR013149">
    <property type="entry name" value="ADH-like_C"/>
</dbReference>
<dbReference type="InterPro" id="IPR041694">
    <property type="entry name" value="ADH_N_2"/>
</dbReference>
<accession>A0A3N2H6L5</accession>
<comment type="caution">
    <text evidence="3">The sequence shown here is derived from an EMBL/GenBank/DDBJ whole genome shotgun (WGS) entry which is preliminary data.</text>
</comment>
<dbReference type="AlphaFoldDB" id="A0A3N2H6L5"/>
<dbReference type="InterPro" id="IPR020843">
    <property type="entry name" value="ER"/>
</dbReference>
<dbReference type="CDD" id="cd05288">
    <property type="entry name" value="PGDH"/>
    <property type="match status" value="1"/>
</dbReference>
<dbReference type="SMART" id="SM00829">
    <property type="entry name" value="PKS_ER"/>
    <property type="match status" value="1"/>
</dbReference>
<dbReference type="FunFam" id="3.40.50.720:FF:000121">
    <property type="entry name" value="Prostaglandin reductase 2"/>
    <property type="match status" value="1"/>
</dbReference>
<dbReference type="Gene3D" id="3.90.180.10">
    <property type="entry name" value="Medium-chain alcohol dehydrogenases, catalytic domain"/>
    <property type="match status" value="1"/>
</dbReference>
<keyword evidence="1" id="KW-0560">Oxidoreductase</keyword>
<organism evidence="3 4">
    <name type="scientific">Amycolatopsis thermoflava</name>
    <dbReference type="NCBI Taxonomy" id="84480"/>
    <lineage>
        <taxon>Bacteria</taxon>
        <taxon>Bacillati</taxon>
        <taxon>Actinomycetota</taxon>
        <taxon>Actinomycetes</taxon>
        <taxon>Pseudonocardiales</taxon>
        <taxon>Pseudonocardiaceae</taxon>
        <taxon>Amycolatopsis</taxon>
        <taxon>Amycolatopsis methanolica group</taxon>
    </lineage>
</organism>
<reference evidence="3 4" key="1">
    <citation type="submission" date="2018-11" db="EMBL/GenBank/DDBJ databases">
        <title>Sequencing the genomes of 1000 actinobacteria strains.</title>
        <authorList>
            <person name="Klenk H.-P."/>
        </authorList>
    </citation>
    <scope>NUCLEOTIDE SEQUENCE [LARGE SCALE GENOMIC DNA]</scope>
    <source>
        <strain evidence="3 4">DSM 44348</strain>
    </source>
</reference>
<dbReference type="PANTHER" id="PTHR43205:SF7">
    <property type="entry name" value="PROSTAGLANDIN REDUCTASE 1"/>
    <property type="match status" value="1"/>
</dbReference>
<evidence type="ECO:0000259" key="2">
    <source>
        <dbReference type="SMART" id="SM00829"/>
    </source>
</evidence>
<dbReference type="GeneID" id="301848225"/>
<evidence type="ECO:0000313" key="3">
    <source>
        <dbReference type="EMBL" id="ROS44537.1"/>
    </source>
</evidence>
<keyword evidence="4" id="KW-1185">Reference proteome</keyword>
<dbReference type="RefSeq" id="WP_123686498.1">
    <property type="nucleotide sequence ID" value="NZ_RKHY01000001.1"/>
</dbReference>
<dbReference type="Pfam" id="PF00107">
    <property type="entry name" value="ADH_zinc_N"/>
    <property type="match status" value="1"/>
</dbReference>
<dbReference type="Pfam" id="PF16884">
    <property type="entry name" value="ADH_N_2"/>
    <property type="match status" value="1"/>
</dbReference>
<dbReference type="SUPFAM" id="SSF50129">
    <property type="entry name" value="GroES-like"/>
    <property type="match status" value="1"/>
</dbReference>
<dbReference type="Proteomes" id="UP000274843">
    <property type="component" value="Unassembled WGS sequence"/>
</dbReference>
<name>A0A3N2H6L5_9PSEU</name>
<evidence type="ECO:0000313" key="4">
    <source>
        <dbReference type="Proteomes" id="UP000274843"/>
    </source>
</evidence>
<dbReference type="InterPro" id="IPR036291">
    <property type="entry name" value="NAD(P)-bd_dom_sf"/>
</dbReference>
<dbReference type="InterPro" id="IPR045010">
    <property type="entry name" value="MDR_fam"/>
</dbReference>
<dbReference type="PANTHER" id="PTHR43205">
    <property type="entry name" value="PROSTAGLANDIN REDUCTASE"/>
    <property type="match status" value="1"/>
</dbReference>
<dbReference type="InterPro" id="IPR011032">
    <property type="entry name" value="GroES-like_sf"/>
</dbReference>